<dbReference type="InterPro" id="IPR014239">
    <property type="entry name" value="YpeB_PepSY1-2"/>
</dbReference>
<dbReference type="OrthoDB" id="2372097at2"/>
<accession>A0A1H3M2V9</accession>
<dbReference type="Pfam" id="PF14620">
    <property type="entry name" value="YPEB_PepSY1-2"/>
    <property type="match status" value="1"/>
</dbReference>
<dbReference type="STRING" id="415015.SAMN05660462_00692"/>
<dbReference type="EMBL" id="FNQE01000005">
    <property type="protein sequence ID" value="SDY70365.1"/>
    <property type="molecule type" value="Genomic_DNA"/>
</dbReference>
<dbReference type="NCBIfam" id="TIGR02889">
    <property type="entry name" value="spore_YpeB"/>
    <property type="match status" value="1"/>
</dbReference>
<name>A0A1H3M2V9_9FIRM</name>
<dbReference type="InterPro" id="IPR048402">
    <property type="entry name" value="YpeB_N"/>
</dbReference>
<dbReference type="AlphaFoldDB" id="A0A1H3M2V9"/>
<evidence type="ECO:0000259" key="1">
    <source>
        <dbReference type="Pfam" id="PF14620"/>
    </source>
</evidence>
<organism evidence="3 4">
    <name type="scientific">Proteiniborus ethanoligenes</name>
    <dbReference type="NCBI Taxonomy" id="415015"/>
    <lineage>
        <taxon>Bacteria</taxon>
        <taxon>Bacillati</taxon>
        <taxon>Bacillota</taxon>
        <taxon>Clostridia</taxon>
        <taxon>Eubacteriales</taxon>
        <taxon>Proteiniborus</taxon>
    </lineage>
</organism>
<dbReference type="GO" id="GO:0009847">
    <property type="term" value="P:spore germination"/>
    <property type="evidence" value="ECO:0007669"/>
    <property type="project" value="InterPro"/>
</dbReference>
<gene>
    <name evidence="3" type="ORF">SAMN05660462_00692</name>
</gene>
<dbReference type="Proteomes" id="UP000198625">
    <property type="component" value="Unassembled WGS sequence"/>
</dbReference>
<evidence type="ECO:0000313" key="4">
    <source>
        <dbReference type="Proteomes" id="UP000198625"/>
    </source>
</evidence>
<reference evidence="3 4" key="1">
    <citation type="submission" date="2016-10" db="EMBL/GenBank/DDBJ databases">
        <authorList>
            <person name="de Groot N.N."/>
        </authorList>
    </citation>
    <scope>NUCLEOTIDE SEQUENCE [LARGE SCALE GENOMIC DNA]</scope>
    <source>
        <strain evidence="3 4">DSM 21650</strain>
    </source>
</reference>
<dbReference type="RefSeq" id="WP_091727268.1">
    <property type="nucleotide sequence ID" value="NZ_FNQE01000005.1"/>
</dbReference>
<feature type="domain" description="Sporulation protein YpeB N-terminal" evidence="2">
    <location>
        <begin position="29"/>
        <end position="161"/>
    </location>
</feature>
<protein>
    <submittedName>
        <fullName evidence="3">Germination protein YpeB</fullName>
    </submittedName>
</protein>
<keyword evidence="4" id="KW-1185">Reference proteome</keyword>
<evidence type="ECO:0000259" key="2">
    <source>
        <dbReference type="Pfam" id="PF20769"/>
    </source>
</evidence>
<sequence length="455" mass="51514">MNRNRITSAILAIALLAVGVWGTYQYQLKNEYKTALNNDYQRLFYDTKAHIANVQVALSKALLSDSKEQNILLMTQIMQQANMAQDKLSQMPVSHSDISKTQKYLTQVADYSYALVDQHLEGKDLDSKQREALFKLQDYSAYLTREMSSLHDKIMKGEVTLSRVEQGERKGLRKANENMLNTSLVKLEEEMTKYPELIYDGPFSDQVMNMKPKGLGEKKVTVEEAKIIAQNFLGDKQTWKLTLFEEGEHIDKVATIPSHTFIISTENSRDGAGSYISVSKQGGQVVWMVNPRSVSRISLSMKQGQDRALKFLEEKGYKGMEPNYSLRYDGTALFNFAYSEGDVTVYPDLIKVKVALDNGEIVGFDAATYLHAHHKRDIPKAAITQEEARGKVRLDFDIDSVRLAIIPKGGSKEVLCYEFKGKYKGSDYIVYINALEGKEEKILQIIQDENGTLTF</sequence>
<feature type="domain" description="Sporulation protein YpeB PepSY1 and PepSY2" evidence="1">
    <location>
        <begin position="182"/>
        <end position="379"/>
    </location>
</feature>
<proteinExistence type="predicted"/>
<dbReference type="Pfam" id="PF20769">
    <property type="entry name" value="YPEB_N"/>
    <property type="match status" value="1"/>
</dbReference>
<evidence type="ECO:0000313" key="3">
    <source>
        <dbReference type="EMBL" id="SDY70365.1"/>
    </source>
</evidence>